<dbReference type="AlphaFoldDB" id="A0A098TKH5"/>
<dbReference type="InterPro" id="IPR021445">
    <property type="entry name" value="DUF3095"/>
</dbReference>
<keyword evidence="2" id="KW-1185">Reference proteome</keyword>
<accession>A0A098TKH5</accession>
<evidence type="ECO:0000313" key="1">
    <source>
        <dbReference type="EMBL" id="KGF72352.1"/>
    </source>
</evidence>
<dbReference type="OrthoDB" id="5342145at2"/>
<name>A0A098TKH5_9CYAN</name>
<comment type="caution">
    <text evidence="1">The sequence shown here is derived from an EMBL/GenBank/DDBJ whole genome shotgun (WGS) entry which is preliminary data.</text>
</comment>
<gene>
    <name evidence="1" type="ORF">DO97_09695</name>
</gene>
<proteinExistence type="predicted"/>
<dbReference type="Proteomes" id="UP000030170">
    <property type="component" value="Unassembled WGS sequence"/>
</dbReference>
<reference evidence="1 2" key="1">
    <citation type="journal article" date="2014" name="Mol. Ecol.">
        <title>Evolution of Synechococcus.</title>
        <authorList>
            <person name="Dvorak P."/>
            <person name="Casamatta D."/>
            <person name="Hasler P."/>
            <person name="Poulickova A."/>
            <person name="Ondrej V."/>
            <person name="Sanges R."/>
        </authorList>
    </citation>
    <scope>NUCLEOTIDE SEQUENCE [LARGE SCALE GENOMIC DNA]</scope>
    <source>
        <strain evidence="1 2">CAUP A 1101</strain>
    </source>
</reference>
<dbReference type="STRING" id="1497020.DO97_09695"/>
<evidence type="ECO:0008006" key="3">
    <source>
        <dbReference type="Google" id="ProtNLM"/>
    </source>
</evidence>
<dbReference type="EMBL" id="JJML01000029">
    <property type="protein sequence ID" value="KGF72352.1"/>
    <property type="molecule type" value="Genomic_DNA"/>
</dbReference>
<protein>
    <recommendedName>
        <fullName evidence="3">Adenylate cyclase</fullName>
    </recommendedName>
</protein>
<dbReference type="Pfam" id="PF11294">
    <property type="entry name" value="DUF3095"/>
    <property type="match status" value="1"/>
</dbReference>
<dbReference type="RefSeq" id="WP_036534183.1">
    <property type="nucleotide sequence ID" value="NZ_JJML01000029.1"/>
</dbReference>
<sequence>MSTDYFYADLPVLTSFLDITNPQNFTSVPRDWYILITDVVGSTQAIESGRYKEVNLLGACSIIAILNIAEQLEIPFIFGGDGASILIPPGLFAPAQAALLATRQLAQDSFNLNLRVGAVPVAVVKDANYDVKIAKLRISENYVQGNFTGGGLTYATDLLKHPDTTQGYCFQEGATDVNADFSGLECRWQDIFSQHGETVSLIAMALADSEPENDLIYKNILETLSVIYGSEQNFHPVAADHLHLSFKNQNLAGETKVQVRSQNFWHQQFYLLKIKLENLLGWLFMRFRMQVGSFNWGDYLLIVAASTDHQKFDDLLRMVIASTTVQRQQLTDFLERQYQNGSLVYGLHVSDRALMTCLVFERNGRQVHFIDGADGGYALAAKAMKARLNQRRS</sequence>
<evidence type="ECO:0000313" key="2">
    <source>
        <dbReference type="Proteomes" id="UP000030170"/>
    </source>
</evidence>
<organism evidence="1 2">
    <name type="scientific">Neosynechococcus sphagnicola sy1</name>
    <dbReference type="NCBI Taxonomy" id="1497020"/>
    <lineage>
        <taxon>Bacteria</taxon>
        <taxon>Bacillati</taxon>
        <taxon>Cyanobacteriota</taxon>
        <taxon>Cyanophyceae</taxon>
        <taxon>Neosynechococcales</taxon>
        <taxon>Neosynechococcaceae</taxon>
        <taxon>Neosynechococcus</taxon>
    </lineage>
</organism>